<dbReference type="AlphaFoldDB" id="A0A6I4TKT8"/>
<gene>
    <name evidence="2" type="ORF">GRI34_04250</name>
</gene>
<evidence type="ECO:0000313" key="3">
    <source>
        <dbReference type="Proteomes" id="UP000432727"/>
    </source>
</evidence>
<evidence type="ECO:0008006" key="4">
    <source>
        <dbReference type="Google" id="ProtNLM"/>
    </source>
</evidence>
<name>A0A6I4TKT8_9SPHN</name>
<sequence>MRALLASAVLLLSGCGQYSLADVGADIPEEFAWAGANSETGQVRDLQGLENLALSFPDSTSVRLRLLNAQLEAEAYEDLLGTLSWLNERGYVFSSTARAQIPKLVGEEFAERATNLLREHPDPLERSKVVAMVPAAAGLVESVLMDLEGGNIAVSSVSGKNLWGKGPRGNWSDHTLEGAGNLSGIVYDPGRALVLAASGKIDGSDASQPYFSGLVGIRFPGDTPRFFPAPVGSNLSDLHRSPDGTIYASDPLGGGIYRLLPGAEIIEILVAPGTFRSPQGLVTSNDGKGLYVSDYRYGLAAVDLDSGDVHRVPAKGPFPLDGIYGLWRRGDELIAVQNGTSPMRIVAFQLSPDGKSVVSQRNLELSHRDWTEPLSGYLGPDALYYVGNGQWDRWVAGQPAQDKPFVPTQIRRLPLD</sequence>
<keyword evidence="3" id="KW-1185">Reference proteome</keyword>
<dbReference type="InterPro" id="IPR011042">
    <property type="entry name" value="6-blade_b-propeller_TolB-like"/>
</dbReference>
<comment type="caution">
    <text evidence="2">The sequence shown here is derived from an EMBL/GenBank/DDBJ whole genome shotgun (WGS) entry which is preliminary data.</text>
</comment>
<dbReference type="Gene3D" id="2.120.10.30">
    <property type="entry name" value="TolB, C-terminal domain"/>
    <property type="match status" value="1"/>
</dbReference>
<dbReference type="SUPFAM" id="SSF63829">
    <property type="entry name" value="Calcium-dependent phosphotriesterase"/>
    <property type="match status" value="1"/>
</dbReference>
<reference evidence="2 3" key="1">
    <citation type="submission" date="2019-12" db="EMBL/GenBank/DDBJ databases">
        <title>Genomic-based taxomic classification of the family Erythrobacteraceae.</title>
        <authorList>
            <person name="Xu L."/>
        </authorList>
    </citation>
    <scope>NUCLEOTIDE SEQUENCE [LARGE SCALE GENOMIC DNA]</scope>
    <source>
        <strain evidence="2 3">JCM 12189</strain>
    </source>
</reference>
<evidence type="ECO:0000313" key="2">
    <source>
        <dbReference type="EMBL" id="MXO95631.1"/>
    </source>
</evidence>
<proteinExistence type="predicted"/>
<feature type="signal peptide" evidence="1">
    <location>
        <begin position="1"/>
        <end position="21"/>
    </location>
</feature>
<dbReference type="Proteomes" id="UP000432727">
    <property type="component" value="Unassembled WGS sequence"/>
</dbReference>
<dbReference type="PROSITE" id="PS51257">
    <property type="entry name" value="PROKAR_LIPOPROTEIN"/>
    <property type="match status" value="1"/>
</dbReference>
<dbReference type="EMBL" id="WTYI01000001">
    <property type="protein sequence ID" value="MXO95631.1"/>
    <property type="molecule type" value="Genomic_DNA"/>
</dbReference>
<protein>
    <recommendedName>
        <fullName evidence="4">SMP-30/Gluconolactonase/LRE-like region domain-containing protein</fullName>
    </recommendedName>
</protein>
<evidence type="ECO:0000256" key="1">
    <source>
        <dbReference type="SAM" id="SignalP"/>
    </source>
</evidence>
<keyword evidence="1" id="KW-0732">Signal</keyword>
<dbReference type="OrthoDB" id="8584394at2"/>
<accession>A0A6I4TKT8</accession>
<feature type="chain" id="PRO_5026329999" description="SMP-30/Gluconolactonase/LRE-like region domain-containing protein" evidence="1">
    <location>
        <begin position="22"/>
        <end position="416"/>
    </location>
</feature>
<organism evidence="2 3">
    <name type="scientific">Qipengyuania aquimaris</name>
    <dbReference type="NCBI Taxonomy" id="255984"/>
    <lineage>
        <taxon>Bacteria</taxon>
        <taxon>Pseudomonadati</taxon>
        <taxon>Pseudomonadota</taxon>
        <taxon>Alphaproteobacteria</taxon>
        <taxon>Sphingomonadales</taxon>
        <taxon>Erythrobacteraceae</taxon>
        <taxon>Qipengyuania</taxon>
    </lineage>
</organism>